<dbReference type="Gene3D" id="1.20.120.450">
    <property type="entry name" value="dinb family like domain"/>
    <property type="match status" value="1"/>
</dbReference>
<accession>A0AA44U565</accession>
<organism evidence="1 2">
    <name type="scientific">Cutibacterium acnes</name>
    <name type="common">Propionibacterium acnes</name>
    <dbReference type="NCBI Taxonomy" id="1747"/>
    <lineage>
        <taxon>Bacteria</taxon>
        <taxon>Bacillati</taxon>
        <taxon>Actinomycetota</taxon>
        <taxon>Actinomycetes</taxon>
        <taxon>Propionibacteriales</taxon>
        <taxon>Propionibacteriaceae</taxon>
        <taxon>Cutibacterium</taxon>
    </lineage>
</organism>
<dbReference type="SUPFAM" id="SSF109854">
    <property type="entry name" value="DinB/YfiT-like putative metalloenzymes"/>
    <property type="match status" value="1"/>
</dbReference>
<dbReference type="InterPro" id="IPR034660">
    <property type="entry name" value="DinB/YfiT-like"/>
</dbReference>
<dbReference type="PANTHER" id="PTHR40658">
    <property type="match status" value="1"/>
</dbReference>
<dbReference type="AlphaFoldDB" id="A0AA44U565"/>
<gene>
    <name evidence="1" type="ORF">APS60_06960</name>
</gene>
<dbReference type="Pfam" id="PF08020">
    <property type="entry name" value="DUF1706"/>
    <property type="match status" value="1"/>
</dbReference>
<sequence length="179" mass="20166">MPRPTTKSELLAAASASFTKLTKLWDGFTPEQADAPFPAALLTGGTEAHWQRDKCLRDVVIHLHEWQNLVTVWVSANQAGTLTGFFPEPYTWRNYAALNEQFVRQHQNTTYEAARDLLAASHQHVLGMIEGFSNDELFTKKHFGWTGTTSLGSYFVSATSSHYEWAAKKTRAYARTLAR</sequence>
<dbReference type="PANTHER" id="PTHR40658:SF4">
    <property type="entry name" value="HYPOTHETICAL CYTOSOLIC PROTEIN"/>
    <property type="match status" value="1"/>
</dbReference>
<dbReference type="RefSeq" id="WP_002513359.1">
    <property type="nucleotide sequence ID" value="NZ_CABIZT010000001.1"/>
</dbReference>
<dbReference type="PIRSF" id="PIRSF031551">
    <property type="entry name" value="DUF1706"/>
    <property type="match status" value="1"/>
</dbReference>
<dbReference type="EMBL" id="LKVB01000004">
    <property type="protein sequence ID" value="PHJ27639.1"/>
    <property type="molecule type" value="Genomic_DNA"/>
</dbReference>
<reference evidence="1 2" key="1">
    <citation type="submission" date="2017-02" db="EMBL/GenBank/DDBJ databases">
        <title>Prevalence of linear plasmids in Propionibacterium acnes isolates obtained from cancerous prostatic tissue.</title>
        <authorList>
            <person name="Davidsson S."/>
            <person name="Bruggemann H."/>
        </authorList>
    </citation>
    <scope>NUCLEOTIDE SEQUENCE [LARGE SCALE GENOMIC DNA]</scope>
    <source>
        <strain evidence="1 2">09-9</strain>
    </source>
</reference>
<proteinExistence type="predicted"/>
<dbReference type="InterPro" id="IPR012550">
    <property type="entry name" value="DUF1706"/>
</dbReference>
<dbReference type="KEGG" id="cacn:RN83_07090"/>
<protein>
    <submittedName>
        <fullName evidence="1">ClbS/DfsB family four-helix bundle protein</fullName>
    </submittedName>
</protein>
<dbReference type="Proteomes" id="UP000223982">
    <property type="component" value="Unassembled WGS sequence"/>
</dbReference>
<evidence type="ECO:0000313" key="2">
    <source>
        <dbReference type="Proteomes" id="UP000223982"/>
    </source>
</evidence>
<name>A0AA44U565_CUTAC</name>
<evidence type="ECO:0000313" key="1">
    <source>
        <dbReference type="EMBL" id="PHJ27639.1"/>
    </source>
</evidence>
<comment type="caution">
    <text evidence="1">The sequence shown here is derived from an EMBL/GenBank/DDBJ whole genome shotgun (WGS) entry which is preliminary data.</text>
</comment>